<keyword evidence="1" id="KW-0500">Molybdenum</keyword>
<dbReference type="InterPro" id="IPR016208">
    <property type="entry name" value="Ald_Oxase/xanthine_DH-like"/>
</dbReference>
<dbReference type="SUPFAM" id="SSF56003">
    <property type="entry name" value="Molybdenum cofactor-binding domain"/>
    <property type="match status" value="1"/>
</dbReference>
<accession>A0A0F8X4D4</accession>
<name>A0A0F8X4D4_9ZZZZ</name>
<dbReference type="PANTHER" id="PTHR11908">
    <property type="entry name" value="XANTHINE DEHYDROGENASE"/>
    <property type="match status" value="1"/>
</dbReference>
<sequence>YNLERLKEAAAKELNETNINVITIENEIVCHNHDPTAITWENLLSIALENRVDLSAHGYYATPNLIFDPNVERNTAFAYHAYGTAIIVVTVDCLRGNYEFDGVYVVHDYGKPWNPVIDLGQTEGGIVQGIGWMTSEEVIYDEKGRLTSNALSTYKVPDIYAVPKEIKVKFLERTEEEKLGLMGSKAIGEPPLMYGIGAYFAIRNAIKAFNPVSDMPYKAPMTPERVLFGLYGKIDLDPKKKKIETSTSQLLE</sequence>
<dbReference type="InterPro" id="IPR037165">
    <property type="entry name" value="AldOxase/xan_DH_Mopterin-bd_sf"/>
</dbReference>
<dbReference type="GO" id="GO:0016491">
    <property type="term" value="F:oxidoreductase activity"/>
    <property type="evidence" value="ECO:0007669"/>
    <property type="project" value="InterPro"/>
</dbReference>
<comment type="caution">
    <text evidence="3">The sequence shown here is derived from an EMBL/GenBank/DDBJ whole genome shotgun (WGS) entry which is preliminary data.</text>
</comment>
<dbReference type="Pfam" id="PF20256">
    <property type="entry name" value="MoCoBD_2"/>
    <property type="match status" value="1"/>
</dbReference>
<dbReference type="Gene3D" id="3.30.365.10">
    <property type="entry name" value="Aldehyde oxidase/xanthine dehydrogenase, molybdopterin binding domain"/>
    <property type="match status" value="1"/>
</dbReference>
<evidence type="ECO:0000259" key="2">
    <source>
        <dbReference type="Pfam" id="PF20256"/>
    </source>
</evidence>
<dbReference type="AlphaFoldDB" id="A0A0F8X4D4"/>
<feature type="non-terminal residue" evidence="3">
    <location>
        <position position="1"/>
    </location>
</feature>
<organism evidence="3">
    <name type="scientific">marine sediment metagenome</name>
    <dbReference type="NCBI Taxonomy" id="412755"/>
    <lineage>
        <taxon>unclassified sequences</taxon>
        <taxon>metagenomes</taxon>
        <taxon>ecological metagenomes</taxon>
    </lineage>
</organism>
<dbReference type="GO" id="GO:0005506">
    <property type="term" value="F:iron ion binding"/>
    <property type="evidence" value="ECO:0007669"/>
    <property type="project" value="InterPro"/>
</dbReference>
<feature type="domain" description="Aldehyde oxidase/xanthine dehydrogenase second molybdopterin binding" evidence="2">
    <location>
        <begin position="4"/>
        <end position="163"/>
    </location>
</feature>
<dbReference type="EMBL" id="LAZR01065332">
    <property type="protein sequence ID" value="KKK55770.1"/>
    <property type="molecule type" value="Genomic_DNA"/>
</dbReference>
<evidence type="ECO:0000313" key="3">
    <source>
        <dbReference type="EMBL" id="KKK55770.1"/>
    </source>
</evidence>
<dbReference type="InterPro" id="IPR046867">
    <property type="entry name" value="AldOxase/xan_DH_MoCoBD2"/>
</dbReference>
<proteinExistence type="predicted"/>
<evidence type="ECO:0000256" key="1">
    <source>
        <dbReference type="ARBA" id="ARBA00022505"/>
    </source>
</evidence>
<gene>
    <name evidence="3" type="ORF">LCGC14_3071230</name>
</gene>
<reference evidence="3" key="1">
    <citation type="journal article" date="2015" name="Nature">
        <title>Complex archaea that bridge the gap between prokaryotes and eukaryotes.</title>
        <authorList>
            <person name="Spang A."/>
            <person name="Saw J.H."/>
            <person name="Jorgensen S.L."/>
            <person name="Zaremba-Niedzwiedzka K."/>
            <person name="Martijn J."/>
            <person name="Lind A.E."/>
            <person name="van Eijk R."/>
            <person name="Schleper C."/>
            <person name="Guy L."/>
            <person name="Ettema T.J."/>
        </authorList>
    </citation>
    <scope>NUCLEOTIDE SEQUENCE</scope>
</reference>
<protein>
    <recommendedName>
        <fullName evidence="2">Aldehyde oxidase/xanthine dehydrogenase second molybdopterin binding domain-containing protein</fullName>
    </recommendedName>
</protein>
<dbReference type="PANTHER" id="PTHR11908:SF132">
    <property type="entry name" value="ALDEHYDE OXIDASE 1-RELATED"/>
    <property type="match status" value="1"/>
</dbReference>